<dbReference type="SUPFAM" id="SSF52172">
    <property type="entry name" value="CheY-like"/>
    <property type="match status" value="1"/>
</dbReference>
<dbReference type="SMART" id="SM00448">
    <property type="entry name" value="REC"/>
    <property type="match status" value="1"/>
</dbReference>
<sequence>MISDTCADIVYVEDDPLAGRLLEEVCRSSGTPMRVRTVHSRDAAVEAVAHEEPDLVLVSVEFGGAGGPSVLKDIHEKVDITSAPVVLFGNAENVVDISGAYESGADAYVQKPSNFSGLLNTVEQLVAPAQRTKQLYPHGTHAQPVRERA</sequence>
<name>A0A1I4BMW5_9EURY</name>
<reference evidence="5" key="1">
    <citation type="submission" date="2016-10" db="EMBL/GenBank/DDBJ databases">
        <authorList>
            <person name="Varghese N."/>
            <person name="Submissions S."/>
        </authorList>
    </citation>
    <scope>NUCLEOTIDE SEQUENCE [LARGE SCALE GENOMIC DNA]</scope>
    <source>
        <strain evidence="5">CGMCC 1.7738</strain>
    </source>
</reference>
<dbReference type="InterPro" id="IPR050595">
    <property type="entry name" value="Bact_response_regulator"/>
</dbReference>
<evidence type="ECO:0000259" key="3">
    <source>
        <dbReference type="PROSITE" id="PS50110"/>
    </source>
</evidence>
<keyword evidence="1" id="KW-0597">Phosphoprotein</keyword>
<keyword evidence="5" id="KW-1185">Reference proteome</keyword>
<dbReference type="PANTHER" id="PTHR44591:SF3">
    <property type="entry name" value="RESPONSE REGULATORY DOMAIN-CONTAINING PROTEIN"/>
    <property type="match status" value="1"/>
</dbReference>
<dbReference type="InterPro" id="IPR001789">
    <property type="entry name" value="Sig_transdc_resp-reg_receiver"/>
</dbReference>
<proteinExistence type="predicted"/>
<dbReference type="EMBL" id="FOTC01000001">
    <property type="protein sequence ID" value="SFK69537.1"/>
    <property type="molecule type" value="Genomic_DNA"/>
</dbReference>
<dbReference type="RefSeq" id="WP_177197518.1">
    <property type="nucleotide sequence ID" value="NZ_FOTC01000001.1"/>
</dbReference>
<gene>
    <name evidence="4" type="ORF">SAMN04487950_0631</name>
</gene>
<dbReference type="Pfam" id="PF00072">
    <property type="entry name" value="Response_reg"/>
    <property type="match status" value="1"/>
</dbReference>
<evidence type="ECO:0000313" key="5">
    <source>
        <dbReference type="Proteomes" id="UP000199607"/>
    </source>
</evidence>
<dbReference type="Gene3D" id="3.40.50.2300">
    <property type="match status" value="1"/>
</dbReference>
<dbReference type="AlphaFoldDB" id="A0A1I4BMW5"/>
<dbReference type="InterPro" id="IPR011006">
    <property type="entry name" value="CheY-like_superfamily"/>
</dbReference>
<evidence type="ECO:0000313" key="4">
    <source>
        <dbReference type="EMBL" id="SFK69537.1"/>
    </source>
</evidence>
<dbReference type="Proteomes" id="UP000199607">
    <property type="component" value="Unassembled WGS sequence"/>
</dbReference>
<accession>A0A1I4BMW5</accession>
<feature type="domain" description="Response regulatory" evidence="3">
    <location>
        <begin position="8"/>
        <end position="126"/>
    </location>
</feature>
<dbReference type="PANTHER" id="PTHR44591">
    <property type="entry name" value="STRESS RESPONSE REGULATOR PROTEIN 1"/>
    <property type="match status" value="1"/>
</dbReference>
<organism evidence="4 5">
    <name type="scientific">Halogranum rubrum</name>
    <dbReference type="NCBI Taxonomy" id="553466"/>
    <lineage>
        <taxon>Archaea</taxon>
        <taxon>Methanobacteriati</taxon>
        <taxon>Methanobacteriota</taxon>
        <taxon>Stenosarchaea group</taxon>
        <taxon>Halobacteria</taxon>
        <taxon>Halobacteriales</taxon>
        <taxon>Haloferacaceae</taxon>
    </lineage>
</organism>
<dbReference type="STRING" id="553466.SAMN04487950_0631"/>
<protein>
    <submittedName>
        <fullName evidence="4">Response regulator receiver domain-containing protein</fullName>
    </submittedName>
</protein>
<evidence type="ECO:0000256" key="2">
    <source>
        <dbReference type="PROSITE-ProRule" id="PRU00169"/>
    </source>
</evidence>
<evidence type="ECO:0000256" key="1">
    <source>
        <dbReference type="ARBA" id="ARBA00022553"/>
    </source>
</evidence>
<dbReference type="GO" id="GO:0000160">
    <property type="term" value="P:phosphorelay signal transduction system"/>
    <property type="evidence" value="ECO:0007669"/>
    <property type="project" value="InterPro"/>
</dbReference>
<comment type="caution">
    <text evidence="2">Lacks conserved residue(s) required for the propagation of feature annotation.</text>
</comment>
<dbReference type="PROSITE" id="PS50110">
    <property type="entry name" value="RESPONSE_REGULATORY"/>
    <property type="match status" value="1"/>
</dbReference>